<accession>A0AA86NKK3</accession>
<dbReference type="EMBL" id="CAXDID020000335">
    <property type="protein sequence ID" value="CAL6078651.1"/>
    <property type="molecule type" value="Genomic_DNA"/>
</dbReference>
<reference evidence="2 3" key="2">
    <citation type="submission" date="2024-07" db="EMBL/GenBank/DDBJ databases">
        <authorList>
            <person name="Akdeniz Z."/>
        </authorList>
    </citation>
    <scope>NUCLEOTIDE SEQUENCE [LARGE SCALE GENOMIC DNA]</scope>
</reference>
<organism evidence="1">
    <name type="scientific">Hexamita inflata</name>
    <dbReference type="NCBI Taxonomy" id="28002"/>
    <lineage>
        <taxon>Eukaryota</taxon>
        <taxon>Metamonada</taxon>
        <taxon>Diplomonadida</taxon>
        <taxon>Hexamitidae</taxon>
        <taxon>Hexamitinae</taxon>
        <taxon>Hexamita</taxon>
    </lineage>
</organism>
<dbReference type="EMBL" id="CATOUU010000205">
    <property type="protein sequence ID" value="CAI9920946.1"/>
    <property type="molecule type" value="Genomic_DNA"/>
</dbReference>
<gene>
    <name evidence="2" type="ORF">HINF_LOCUS59007</name>
    <name evidence="1" type="ORF">HINF_LOCUS8591</name>
</gene>
<name>A0AA86NKK3_9EUKA</name>
<comment type="caution">
    <text evidence="1">The sequence shown here is derived from an EMBL/GenBank/DDBJ whole genome shotgun (WGS) entry which is preliminary data.</text>
</comment>
<reference evidence="1" key="1">
    <citation type="submission" date="2023-06" db="EMBL/GenBank/DDBJ databases">
        <authorList>
            <person name="Kurt Z."/>
        </authorList>
    </citation>
    <scope>NUCLEOTIDE SEQUENCE</scope>
</reference>
<dbReference type="AlphaFoldDB" id="A0AA86NKK3"/>
<evidence type="ECO:0000313" key="2">
    <source>
        <dbReference type="EMBL" id="CAL6078651.1"/>
    </source>
</evidence>
<evidence type="ECO:0000313" key="1">
    <source>
        <dbReference type="EMBL" id="CAI9920946.1"/>
    </source>
</evidence>
<sequence>MANIQNQMVKYSVDSMIGLFMVEARESIKSPFTIQNADSIKNNYWFELFQINQLAFEGKKVIDSYLIYLIECCVINNNQNVTDRLLPDIVTLFNKSATRYRNIISQLDDSQESLILQKSFVYIGLSFDALIETSRSQLTKSQQVQWVFENINNCLKCQNYVSMTEKSEQQLNTPKETTPKQQIINSMRSQGTNQDLSQKDLDDSYIVDVQDLVLQNNVNMRVALPRGGIIQIGVTPKQKTCECYNKKDNDNSGVTQKFIDEHTIDENYQQQVVARSKYPFMSYDQLKQLLFICTQTSIEKFPKTLIKQSTQQNTESQLEQLEMFSQILQVSEIDSYFMYSSESKLSQDVKNFIQKAMMNPQNKKLQYIPLGTQNVSELAILSYLKLLNYCQNVIENNLINKETMQDWHEKDFYEKVRAVIHSQGY</sequence>
<protein>
    <submittedName>
        <fullName evidence="2">Hypothetical_protein</fullName>
    </submittedName>
</protein>
<proteinExistence type="predicted"/>
<keyword evidence="3" id="KW-1185">Reference proteome</keyword>
<dbReference type="Proteomes" id="UP001642409">
    <property type="component" value="Unassembled WGS sequence"/>
</dbReference>
<evidence type="ECO:0000313" key="3">
    <source>
        <dbReference type="Proteomes" id="UP001642409"/>
    </source>
</evidence>